<accession>A0A967BG84</accession>
<dbReference type="InterPro" id="IPR000182">
    <property type="entry name" value="GNAT_dom"/>
</dbReference>
<name>A0A967BG84_9RHOB</name>
<dbReference type="AlphaFoldDB" id="A0A967BG84"/>
<keyword evidence="2" id="KW-0012">Acyltransferase</keyword>
<reference evidence="4" key="1">
    <citation type="submission" date="2020-03" db="EMBL/GenBank/DDBJ databases">
        <title>Roseovarius gahaiensis sp. nov., isolated from Gahai Saline Lake, China.</title>
        <authorList>
            <person name="Sun X."/>
        </authorList>
    </citation>
    <scope>NUCLEOTIDE SEQUENCE</scope>
    <source>
        <strain evidence="4">GH877</strain>
    </source>
</reference>
<comment type="caution">
    <text evidence="4">The sequence shown here is derived from an EMBL/GenBank/DDBJ whole genome shotgun (WGS) entry which is preliminary data.</text>
</comment>
<dbReference type="EMBL" id="JAAORB010000037">
    <property type="protein sequence ID" value="NHQ75536.1"/>
    <property type="molecule type" value="Genomic_DNA"/>
</dbReference>
<dbReference type="RefSeq" id="WP_167198982.1">
    <property type="nucleotide sequence ID" value="NZ_JAAORB010000037.1"/>
</dbReference>
<evidence type="ECO:0000256" key="2">
    <source>
        <dbReference type="ARBA" id="ARBA00023315"/>
    </source>
</evidence>
<dbReference type="Gene3D" id="3.40.630.30">
    <property type="match status" value="1"/>
</dbReference>
<dbReference type="PANTHER" id="PTHR43877:SF2">
    <property type="entry name" value="AMINOALKYLPHOSPHONATE N-ACETYLTRANSFERASE-RELATED"/>
    <property type="match status" value="1"/>
</dbReference>
<dbReference type="Pfam" id="PF00583">
    <property type="entry name" value="Acetyltransf_1"/>
    <property type="match status" value="1"/>
</dbReference>
<gene>
    <name evidence="4" type="ORF">HAT86_13835</name>
</gene>
<dbReference type="InterPro" id="IPR050832">
    <property type="entry name" value="Bact_Acetyltransf"/>
</dbReference>
<dbReference type="SUPFAM" id="SSF55729">
    <property type="entry name" value="Acyl-CoA N-acyltransferases (Nat)"/>
    <property type="match status" value="1"/>
</dbReference>
<keyword evidence="5" id="KW-1185">Reference proteome</keyword>
<dbReference type="InterPro" id="IPR016181">
    <property type="entry name" value="Acyl_CoA_acyltransferase"/>
</dbReference>
<dbReference type="PANTHER" id="PTHR43877">
    <property type="entry name" value="AMINOALKYLPHOSPHONATE N-ACETYLTRANSFERASE-RELATED-RELATED"/>
    <property type="match status" value="1"/>
</dbReference>
<sequence length="160" mass="17137">MMQFRTVQNDHDVDLLDTALRHLSDDLGDVHVAGQDALNAALGGAFPSAHAILALEDEALRGAVLFSPVFSTVRGAAGLYVSDLWVSDEARGKGLGRRLLAAAADRAGHLWHADWMSLAVYHSSDASRRFYQRLGFAPDTAATVMKLGPDGLGRLIRDAG</sequence>
<keyword evidence="1" id="KW-0808">Transferase</keyword>
<proteinExistence type="predicted"/>
<evidence type="ECO:0000313" key="5">
    <source>
        <dbReference type="Proteomes" id="UP000639775"/>
    </source>
</evidence>
<organism evidence="4 5">
    <name type="scientific">Roseovarius gahaiensis</name>
    <dbReference type="NCBI Taxonomy" id="2716691"/>
    <lineage>
        <taxon>Bacteria</taxon>
        <taxon>Pseudomonadati</taxon>
        <taxon>Pseudomonadota</taxon>
        <taxon>Alphaproteobacteria</taxon>
        <taxon>Rhodobacterales</taxon>
        <taxon>Roseobacteraceae</taxon>
        <taxon>Roseovarius</taxon>
    </lineage>
</organism>
<protein>
    <submittedName>
        <fullName evidence="4">GNAT family N-acetyltransferase</fullName>
    </submittedName>
</protein>
<evidence type="ECO:0000313" key="4">
    <source>
        <dbReference type="EMBL" id="NHQ75536.1"/>
    </source>
</evidence>
<evidence type="ECO:0000259" key="3">
    <source>
        <dbReference type="PROSITE" id="PS51186"/>
    </source>
</evidence>
<dbReference type="PROSITE" id="PS51186">
    <property type="entry name" value="GNAT"/>
    <property type="match status" value="1"/>
</dbReference>
<evidence type="ECO:0000256" key="1">
    <source>
        <dbReference type="ARBA" id="ARBA00022679"/>
    </source>
</evidence>
<dbReference type="Proteomes" id="UP000639775">
    <property type="component" value="Unassembled WGS sequence"/>
</dbReference>
<feature type="domain" description="N-acetyltransferase" evidence="3">
    <location>
        <begin position="2"/>
        <end position="157"/>
    </location>
</feature>
<dbReference type="GO" id="GO:0016747">
    <property type="term" value="F:acyltransferase activity, transferring groups other than amino-acyl groups"/>
    <property type="evidence" value="ECO:0007669"/>
    <property type="project" value="InterPro"/>
</dbReference>